<dbReference type="Proteomes" id="UP000786811">
    <property type="component" value="Unassembled WGS sequence"/>
</dbReference>
<reference evidence="1" key="1">
    <citation type="submission" date="2021-04" db="EMBL/GenBank/DDBJ databases">
        <authorList>
            <person name="Chebbi M.A.C M."/>
        </authorList>
    </citation>
    <scope>NUCLEOTIDE SEQUENCE</scope>
</reference>
<accession>A0A8J2H7N4</accession>
<dbReference type="AlphaFoldDB" id="A0A8J2H7N4"/>
<name>A0A8J2H7N4_COTCN</name>
<sequence length="140" mass="15768">MIVKKGGAFTSSVSLIEAFYSALASSLQKPDIKCALFICMSPRKATRMYCRSECAHTLTLIQSLPNNRTLISCSSSFLFTLSLQQVFFSSISFPSRHSHSHKFASSDSHYLPDHQECTNNSSLIYYCTDILIKRKNFSTF</sequence>
<dbReference type="EMBL" id="CAJNRD030001118">
    <property type="protein sequence ID" value="CAG5081734.1"/>
    <property type="molecule type" value="Genomic_DNA"/>
</dbReference>
<comment type="caution">
    <text evidence="1">The sequence shown here is derived from an EMBL/GenBank/DDBJ whole genome shotgun (WGS) entry which is preliminary data.</text>
</comment>
<evidence type="ECO:0000313" key="2">
    <source>
        <dbReference type="Proteomes" id="UP000786811"/>
    </source>
</evidence>
<organism evidence="1 2">
    <name type="scientific">Cotesia congregata</name>
    <name type="common">Parasitoid wasp</name>
    <name type="synonym">Apanteles congregatus</name>
    <dbReference type="NCBI Taxonomy" id="51543"/>
    <lineage>
        <taxon>Eukaryota</taxon>
        <taxon>Metazoa</taxon>
        <taxon>Ecdysozoa</taxon>
        <taxon>Arthropoda</taxon>
        <taxon>Hexapoda</taxon>
        <taxon>Insecta</taxon>
        <taxon>Pterygota</taxon>
        <taxon>Neoptera</taxon>
        <taxon>Endopterygota</taxon>
        <taxon>Hymenoptera</taxon>
        <taxon>Apocrita</taxon>
        <taxon>Ichneumonoidea</taxon>
        <taxon>Braconidae</taxon>
        <taxon>Microgastrinae</taxon>
        <taxon>Cotesia</taxon>
    </lineage>
</organism>
<gene>
    <name evidence="1" type="ORF">HICCMSTLAB_LOCUS3365</name>
</gene>
<protein>
    <submittedName>
        <fullName evidence="1">Uncharacterized protein</fullName>
    </submittedName>
</protein>
<evidence type="ECO:0000313" key="1">
    <source>
        <dbReference type="EMBL" id="CAG5081734.1"/>
    </source>
</evidence>
<proteinExistence type="predicted"/>
<keyword evidence="2" id="KW-1185">Reference proteome</keyword>